<comment type="caution">
    <text evidence="3">The sequence shown here is derived from an EMBL/GenBank/DDBJ whole genome shotgun (WGS) entry which is preliminary data.</text>
</comment>
<dbReference type="SMART" id="SM00267">
    <property type="entry name" value="GGDEF"/>
    <property type="match status" value="1"/>
</dbReference>
<proteinExistence type="predicted"/>
<sequence length="373" mass="43082">MVEFSYYLMLSIFFMLGYTMLFQQLFRVSQRRLIKRHWLQRSQLELPAALFTCLVVLVLRVFSQQLTGRVYWFLINLHFSVINYTAVMVESSLSLLLISIVAFILLASTGAMFSPWSWLFFVLVILVLYVQHLRIRQFDRHPVLYWILPSLMGPAIWIPLYLVAGHAWLMTPSAIFSLCFNYVANMLLAFWYTLQLHRERQLNSKFAQAARYDDLTGFQNWNAFRNDFESAFRRVSVTAPLTVATIDIDWFKQLNDQYGRSTGNQILVTLTHNLNEALAASGLDYRCYRTGGEELTVLLSNTTLSQATPVLEAWHHAIRDLTIVVNGVAIKLTVSLGLTQVRPEDRNATTTFQRADWNLYESKHAGRDKLTAI</sequence>
<reference evidence="3 4" key="1">
    <citation type="journal article" date="2015" name="Genome Announc.">
        <title>Expanding the biotechnology potential of lactobacilli through comparative genomics of 213 strains and associated genera.</title>
        <authorList>
            <person name="Sun Z."/>
            <person name="Harris H.M."/>
            <person name="McCann A."/>
            <person name="Guo C."/>
            <person name="Argimon S."/>
            <person name="Zhang W."/>
            <person name="Yang X."/>
            <person name="Jeffery I.B."/>
            <person name="Cooney J.C."/>
            <person name="Kagawa T.F."/>
            <person name="Liu W."/>
            <person name="Song Y."/>
            <person name="Salvetti E."/>
            <person name="Wrobel A."/>
            <person name="Rasinkangas P."/>
            <person name="Parkhill J."/>
            <person name="Rea M.C."/>
            <person name="O'Sullivan O."/>
            <person name="Ritari J."/>
            <person name="Douillard F.P."/>
            <person name="Paul Ross R."/>
            <person name="Yang R."/>
            <person name="Briner A.E."/>
            <person name="Felis G.E."/>
            <person name="de Vos W.M."/>
            <person name="Barrangou R."/>
            <person name="Klaenhammer T.R."/>
            <person name="Caufield P.W."/>
            <person name="Cui Y."/>
            <person name="Zhang H."/>
            <person name="O'Toole P.W."/>
        </authorList>
    </citation>
    <scope>NUCLEOTIDE SEQUENCE [LARGE SCALE GENOMIC DNA]</scope>
    <source>
        <strain evidence="3 4">DSM 23365</strain>
    </source>
</reference>
<name>A0A0R2EV22_9LACO</name>
<feature type="transmembrane region" description="Helical" evidence="1">
    <location>
        <begin position="46"/>
        <end position="63"/>
    </location>
</feature>
<dbReference type="PANTHER" id="PTHR45138">
    <property type="entry name" value="REGULATORY COMPONENTS OF SENSORY TRANSDUCTION SYSTEM"/>
    <property type="match status" value="1"/>
</dbReference>
<keyword evidence="1" id="KW-1133">Transmembrane helix</keyword>
<evidence type="ECO:0000256" key="1">
    <source>
        <dbReference type="SAM" id="Phobius"/>
    </source>
</evidence>
<dbReference type="PROSITE" id="PS50887">
    <property type="entry name" value="GGDEF"/>
    <property type="match status" value="1"/>
</dbReference>
<dbReference type="EMBL" id="AYZM01000173">
    <property type="protein sequence ID" value="KRN17605.1"/>
    <property type="molecule type" value="Genomic_DNA"/>
</dbReference>
<feature type="transmembrane region" description="Helical" evidence="1">
    <location>
        <begin position="6"/>
        <end position="26"/>
    </location>
</feature>
<gene>
    <name evidence="3" type="ORF">FD14_GL002631</name>
</gene>
<organism evidence="3 4">
    <name type="scientific">Secundilactobacillus similis DSM 23365 = JCM 2765</name>
    <dbReference type="NCBI Taxonomy" id="1423804"/>
    <lineage>
        <taxon>Bacteria</taxon>
        <taxon>Bacillati</taxon>
        <taxon>Bacillota</taxon>
        <taxon>Bacilli</taxon>
        <taxon>Lactobacillales</taxon>
        <taxon>Lactobacillaceae</taxon>
        <taxon>Secundilactobacillus</taxon>
    </lineage>
</organism>
<evidence type="ECO:0000259" key="2">
    <source>
        <dbReference type="PROSITE" id="PS50887"/>
    </source>
</evidence>
<feature type="domain" description="GGDEF" evidence="2">
    <location>
        <begin position="239"/>
        <end position="373"/>
    </location>
</feature>
<keyword evidence="1" id="KW-0812">Transmembrane</keyword>
<dbReference type="SUPFAM" id="SSF55073">
    <property type="entry name" value="Nucleotide cyclase"/>
    <property type="match status" value="1"/>
</dbReference>
<dbReference type="PATRIC" id="fig|1423804.4.peg.2843"/>
<keyword evidence="1" id="KW-0472">Membrane</keyword>
<feature type="transmembrane region" description="Helical" evidence="1">
    <location>
        <begin position="143"/>
        <end position="162"/>
    </location>
</feature>
<dbReference type="OrthoDB" id="9759607at2"/>
<feature type="transmembrane region" description="Helical" evidence="1">
    <location>
        <begin position="174"/>
        <end position="194"/>
    </location>
</feature>
<dbReference type="Pfam" id="PF00990">
    <property type="entry name" value="GGDEF"/>
    <property type="match status" value="1"/>
</dbReference>
<dbReference type="InterPro" id="IPR000160">
    <property type="entry name" value="GGDEF_dom"/>
</dbReference>
<dbReference type="InterPro" id="IPR050469">
    <property type="entry name" value="Diguanylate_Cyclase"/>
</dbReference>
<accession>A0A0R2EV22</accession>
<dbReference type="GO" id="GO:1902201">
    <property type="term" value="P:negative regulation of bacterial-type flagellum-dependent cell motility"/>
    <property type="evidence" value="ECO:0007669"/>
    <property type="project" value="TreeGrafter"/>
</dbReference>
<dbReference type="PANTHER" id="PTHR45138:SF9">
    <property type="entry name" value="DIGUANYLATE CYCLASE DGCM-RELATED"/>
    <property type="match status" value="1"/>
</dbReference>
<dbReference type="CDD" id="cd01949">
    <property type="entry name" value="GGDEF"/>
    <property type="match status" value="1"/>
</dbReference>
<protein>
    <submittedName>
        <fullName evidence="3">Signal transduction diguanylate cyclase</fullName>
    </submittedName>
</protein>
<dbReference type="GO" id="GO:0052621">
    <property type="term" value="F:diguanylate cyclase activity"/>
    <property type="evidence" value="ECO:0007669"/>
    <property type="project" value="TreeGrafter"/>
</dbReference>
<dbReference type="GO" id="GO:0043709">
    <property type="term" value="P:cell adhesion involved in single-species biofilm formation"/>
    <property type="evidence" value="ECO:0007669"/>
    <property type="project" value="TreeGrafter"/>
</dbReference>
<dbReference type="Gene3D" id="3.30.70.270">
    <property type="match status" value="1"/>
</dbReference>
<evidence type="ECO:0000313" key="3">
    <source>
        <dbReference type="EMBL" id="KRN17605.1"/>
    </source>
</evidence>
<keyword evidence="4" id="KW-1185">Reference proteome</keyword>
<dbReference type="NCBIfam" id="TIGR00254">
    <property type="entry name" value="GGDEF"/>
    <property type="match status" value="1"/>
</dbReference>
<dbReference type="RefSeq" id="WP_057152385.1">
    <property type="nucleotide sequence ID" value="NZ_AYZM01000173.1"/>
</dbReference>
<dbReference type="STRING" id="1423804.FD14_GL002631"/>
<feature type="transmembrane region" description="Helical" evidence="1">
    <location>
        <begin position="115"/>
        <end position="131"/>
    </location>
</feature>
<dbReference type="InterPro" id="IPR043128">
    <property type="entry name" value="Rev_trsase/Diguanyl_cyclase"/>
</dbReference>
<feature type="transmembrane region" description="Helical" evidence="1">
    <location>
        <begin position="69"/>
        <end position="86"/>
    </location>
</feature>
<dbReference type="Proteomes" id="UP000051442">
    <property type="component" value="Unassembled WGS sequence"/>
</dbReference>
<dbReference type="AlphaFoldDB" id="A0A0R2EV22"/>
<dbReference type="GO" id="GO:0005886">
    <property type="term" value="C:plasma membrane"/>
    <property type="evidence" value="ECO:0007669"/>
    <property type="project" value="TreeGrafter"/>
</dbReference>
<evidence type="ECO:0000313" key="4">
    <source>
        <dbReference type="Proteomes" id="UP000051442"/>
    </source>
</evidence>
<dbReference type="InterPro" id="IPR029787">
    <property type="entry name" value="Nucleotide_cyclase"/>
</dbReference>